<protein>
    <recommendedName>
        <fullName evidence="4">Spore coat protein U domain-containing protein</fullName>
    </recommendedName>
</protein>
<evidence type="ECO:0008006" key="4">
    <source>
        <dbReference type="Google" id="ProtNLM"/>
    </source>
</evidence>
<dbReference type="AlphaFoldDB" id="A0A3S1CH59"/>
<dbReference type="Proteomes" id="UP000271624">
    <property type="component" value="Unassembled WGS sequence"/>
</dbReference>
<dbReference type="RefSeq" id="WP_127083387.1">
    <property type="nucleotide sequence ID" value="NZ_RSCL01000013.1"/>
</dbReference>
<keyword evidence="1" id="KW-0732">Signal</keyword>
<feature type="signal peptide" evidence="1">
    <location>
        <begin position="1"/>
        <end position="25"/>
    </location>
</feature>
<evidence type="ECO:0000313" key="2">
    <source>
        <dbReference type="EMBL" id="RUT03412.1"/>
    </source>
</evidence>
<comment type="caution">
    <text evidence="2">The sequence shown here is derived from an EMBL/GenBank/DDBJ whole genome shotgun (WGS) entry which is preliminary data.</text>
</comment>
<proteinExistence type="predicted"/>
<keyword evidence="3" id="KW-1185">Reference proteome</keyword>
<organism evidence="2 3">
    <name type="scientific">Dulcicalothrix desertica PCC 7102</name>
    <dbReference type="NCBI Taxonomy" id="232991"/>
    <lineage>
        <taxon>Bacteria</taxon>
        <taxon>Bacillati</taxon>
        <taxon>Cyanobacteriota</taxon>
        <taxon>Cyanophyceae</taxon>
        <taxon>Nostocales</taxon>
        <taxon>Calotrichaceae</taxon>
        <taxon>Dulcicalothrix</taxon>
    </lineage>
</organism>
<feature type="chain" id="PRO_5030082986" description="Spore coat protein U domain-containing protein" evidence="1">
    <location>
        <begin position="26"/>
        <end position="161"/>
    </location>
</feature>
<evidence type="ECO:0000313" key="3">
    <source>
        <dbReference type="Proteomes" id="UP000271624"/>
    </source>
</evidence>
<gene>
    <name evidence="2" type="ORF">DSM106972_050510</name>
</gene>
<dbReference type="EMBL" id="RSCL01000013">
    <property type="protein sequence ID" value="RUT03412.1"/>
    <property type="molecule type" value="Genomic_DNA"/>
</dbReference>
<reference evidence="2" key="1">
    <citation type="submission" date="2018-12" db="EMBL/GenBank/DDBJ databases">
        <authorList>
            <person name="Will S."/>
            <person name="Neumann-Schaal M."/>
            <person name="Henke P."/>
        </authorList>
    </citation>
    <scope>NUCLEOTIDE SEQUENCE</scope>
    <source>
        <strain evidence="2">PCC 7102</strain>
    </source>
</reference>
<sequence>MLRQALLSSALLLSSTIVSMSSVKAAPLPSTQDVFFNGSIISGCKFNSKTDGTVTPNALFAANSLGSTVTYTGATSGEVKVVCNGTGGQVSASLPTAEIAPTGATFDATTSSLNGVIGSVAQPVLANIESTLKVDMTATSLAAPLPVGDYRFKVVVTAAPN</sequence>
<accession>A0A3S1CH59</accession>
<evidence type="ECO:0000256" key="1">
    <source>
        <dbReference type="SAM" id="SignalP"/>
    </source>
</evidence>
<reference evidence="2" key="2">
    <citation type="journal article" date="2019" name="Genome Biol. Evol.">
        <title>Day and night: Metabolic profiles and evolutionary relationships of six axenic non-marine cyanobacteria.</title>
        <authorList>
            <person name="Will S.E."/>
            <person name="Henke P."/>
            <person name="Boedeker C."/>
            <person name="Huang S."/>
            <person name="Brinkmann H."/>
            <person name="Rohde M."/>
            <person name="Jarek M."/>
            <person name="Friedl T."/>
            <person name="Seufert S."/>
            <person name="Schumacher M."/>
            <person name="Overmann J."/>
            <person name="Neumann-Schaal M."/>
            <person name="Petersen J."/>
        </authorList>
    </citation>
    <scope>NUCLEOTIDE SEQUENCE [LARGE SCALE GENOMIC DNA]</scope>
    <source>
        <strain evidence="2">PCC 7102</strain>
    </source>
</reference>
<name>A0A3S1CH59_9CYAN</name>